<feature type="compositionally biased region" description="Polar residues" evidence="1">
    <location>
        <begin position="805"/>
        <end position="815"/>
    </location>
</feature>
<feature type="region of interest" description="Disordered" evidence="1">
    <location>
        <begin position="803"/>
        <end position="893"/>
    </location>
</feature>
<gene>
    <name evidence="3" type="ORF">CSSPTR1EN2_LOCUS3758</name>
</gene>
<feature type="domain" description="CHAT" evidence="2">
    <location>
        <begin position="233"/>
        <end position="590"/>
    </location>
</feature>
<evidence type="ECO:0000313" key="3">
    <source>
        <dbReference type="EMBL" id="CAK9197005.1"/>
    </source>
</evidence>
<evidence type="ECO:0000256" key="1">
    <source>
        <dbReference type="SAM" id="MobiDB-lite"/>
    </source>
</evidence>
<proteinExistence type="predicted"/>
<organism evidence="3 4">
    <name type="scientific">Sphagnum troendelagicum</name>
    <dbReference type="NCBI Taxonomy" id="128251"/>
    <lineage>
        <taxon>Eukaryota</taxon>
        <taxon>Viridiplantae</taxon>
        <taxon>Streptophyta</taxon>
        <taxon>Embryophyta</taxon>
        <taxon>Bryophyta</taxon>
        <taxon>Sphagnophytina</taxon>
        <taxon>Sphagnopsida</taxon>
        <taxon>Sphagnales</taxon>
        <taxon>Sphagnaceae</taxon>
        <taxon>Sphagnum</taxon>
    </lineage>
</organism>
<evidence type="ECO:0000313" key="4">
    <source>
        <dbReference type="Proteomes" id="UP001497512"/>
    </source>
</evidence>
<dbReference type="EMBL" id="OZ019903">
    <property type="protein sequence ID" value="CAK9197005.1"/>
    <property type="molecule type" value="Genomic_DNA"/>
</dbReference>
<dbReference type="InterPro" id="IPR024983">
    <property type="entry name" value="CHAT_dom"/>
</dbReference>
<name>A0ABP0THT7_9BRYO</name>
<evidence type="ECO:0000259" key="2">
    <source>
        <dbReference type="Pfam" id="PF12770"/>
    </source>
</evidence>
<sequence>MFLKQSSNIGLPVDVNETAPAILHSGKQAAECLAKLLLQYRQHRELWIAVHEMYKELYYLLQFHYFASWIARHGCTLESTDHIKFPDRLQKLWSQSLMAERAGAESLVLKGFWIQSLVWAERGRTQAIHFQLAPDKLSTSDIQQLREFDLVDDVAWNTIKSSRAACGPGTFVLEYYFSEKDLHFVYVMTKEDEVFMQILNNNFTPLLRDKLEKLRKMLSEDVSSTSNESDVNASLEWMYEKLISPIEKHLEGMEPEDKLIIVAPELFSDVPFAALRKPDSRDGEGYFIQSHTISFTPSLRILQQCNERLKEVDKDVLPDTSIGTIVAVGDPAYKKGTKDLKWTREEVEFIEELFGKEHVKKLMGPEATPFQVLEWAKYPSKHGVKQVVFHIAAHGIGQHDDIKKGAIKLASPPSPFQQNYETTRQGASVKSDYDNADDEIKLQNLSLKNKMIDVHEEEAQISNRGEMQGRHNQVHVPISKSEDDILKSENISGCGFEWRAHMVVLSACDTTKGKIMAEGVLNLPRALMIAGVPCVVVSQWKVDDSPTCDLMKGFYQKLRSGKDVSSSLRATMLQMLKDKRKVYEWAPFVVYVYEWAPFVVCGLPTICLPAILQVALEHAQNKIGLPGSPFETNGHLKQELKLSTIGIGDTPENCFQIGLPEMENESILTMRRKGKFEGADSIEFLFKQAEDMSKVVGVGLQWSKVVVTKQFGVVVKHIGEHLWSDLWKETSFSPMRIPISKPPPKLSMCNLTPEQSSKSFGVGLVRSRLENNRVYMEDNQNQTGEMFPCIFELAEKMGLSENAKDSNFQHPSGISSEVLEGEKNDHGGPLLETMEGGGETDQGGKSSEPMDPMDVGESSQGGNSGELVEGIENGQGGPSSGPTEVGGQRDQQSSDFQLRFESLQAKGPQDSNENKSLTVIVIPEVGGIFYEGLSNRQVQPDCWIKGATIAPWLKFKFEILGGERKITTTTETRCDLGGGQLTLHRDWDLGYCHDNITISLTCENPQAVHVSPGTVVAIDVMKRAMTETFTGSMSCANQIASQANVQVQIPVVPIGIQAQGTLEVTDTIADSHALAVTVETSSTQFSSFNVNQLQCAGSLVFNFLYPEEIVDVKARGKRQFIHAGINKTLWPTIIGKWFPLDREEARLYKFKTDRDIHSIGSLMTFRQQKYEVLFFINHAMSHIHYYEDRALQGPGVKSVDRVLTKLPEV</sequence>
<dbReference type="Proteomes" id="UP001497512">
    <property type="component" value="Chromosome 11"/>
</dbReference>
<accession>A0ABP0THT7</accession>
<reference evidence="3" key="1">
    <citation type="submission" date="2024-02" db="EMBL/GenBank/DDBJ databases">
        <authorList>
            <consortium name="ELIXIR-Norway"/>
            <consortium name="Elixir Norway"/>
        </authorList>
    </citation>
    <scope>NUCLEOTIDE SEQUENCE</scope>
</reference>
<dbReference type="PANTHER" id="PTHR10098">
    <property type="entry name" value="RAPSYN-RELATED"/>
    <property type="match status" value="1"/>
</dbReference>
<dbReference type="PANTHER" id="PTHR10098:SF111">
    <property type="entry name" value="CHAT DOMAIN-CONTAINING PROTEIN"/>
    <property type="match status" value="1"/>
</dbReference>
<dbReference type="Pfam" id="PF12770">
    <property type="entry name" value="CHAT"/>
    <property type="match status" value="1"/>
</dbReference>
<protein>
    <recommendedName>
        <fullName evidence="2">CHAT domain-containing protein</fullName>
    </recommendedName>
</protein>
<keyword evidence="4" id="KW-1185">Reference proteome</keyword>